<keyword evidence="1" id="KW-0812">Transmembrane</keyword>
<dbReference type="PANTHER" id="PTHR11161">
    <property type="entry name" value="O-ACYLTRANSFERASE"/>
    <property type="match status" value="1"/>
</dbReference>
<organism evidence="4 5">
    <name type="scientific">Tetranychus urticae</name>
    <name type="common">Two-spotted spider mite</name>
    <dbReference type="NCBI Taxonomy" id="32264"/>
    <lineage>
        <taxon>Eukaryota</taxon>
        <taxon>Metazoa</taxon>
        <taxon>Ecdysozoa</taxon>
        <taxon>Arthropoda</taxon>
        <taxon>Chelicerata</taxon>
        <taxon>Arachnida</taxon>
        <taxon>Acari</taxon>
        <taxon>Acariformes</taxon>
        <taxon>Trombidiformes</taxon>
        <taxon>Prostigmata</taxon>
        <taxon>Eleutherengona</taxon>
        <taxon>Raphignathae</taxon>
        <taxon>Tetranychoidea</taxon>
        <taxon>Tetranychidae</taxon>
        <taxon>Tetranychus</taxon>
    </lineage>
</organism>
<feature type="transmembrane region" description="Helical" evidence="1">
    <location>
        <begin position="510"/>
        <end position="530"/>
    </location>
</feature>
<feature type="transmembrane region" description="Helical" evidence="1">
    <location>
        <begin position="439"/>
        <end position="461"/>
    </location>
</feature>
<feature type="transmembrane region" description="Helical" evidence="1">
    <location>
        <begin position="233"/>
        <end position="254"/>
    </location>
</feature>
<dbReference type="KEGG" id="tut:107368582"/>
<protein>
    <recommendedName>
        <fullName evidence="3">Nose resistant-to-fluoxetine protein N-terminal domain-containing protein</fullName>
    </recommendedName>
</protein>
<reference evidence="4" key="2">
    <citation type="submission" date="2015-06" db="UniProtKB">
        <authorList>
            <consortium name="EnsemblMetazoa"/>
        </authorList>
    </citation>
    <scope>IDENTIFICATION</scope>
</reference>
<feature type="transmembrane region" description="Helical" evidence="1">
    <location>
        <begin position="542"/>
        <end position="563"/>
    </location>
</feature>
<proteinExistence type="predicted"/>
<feature type="transmembrane region" description="Helical" evidence="1">
    <location>
        <begin position="575"/>
        <end position="598"/>
    </location>
</feature>
<reference evidence="5" key="1">
    <citation type="submission" date="2011-08" db="EMBL/GenBank/DDBJ databases">
        <authorList>
            <person name="Rombauts S."/>
        </authorList>
    </citation>
    <scope>NUCLEOTIDE SEQUENCE</scope>
    <source>
        <strain evidence="5">London</strain>
    </source>
</reference>
<feature type="transmembrane region" description="Helical" evidence="1">
    <location>
        <begin position="610"/>
        <end position="631"/>
    </location>
</feature>
<dbReference type="EnsemblMetazoa" id="tetur27g01710.1">
    <property type="protein sequence ID" value="tetur27g01710.1"/>
    <property type="gene ID" value="tetur27g01710"/>
</dbReference>
<dbReference type="SMART" id="SM00703">
    <property type="entry name" value="NRF"/>
    <property type="match status" value="1"/>
</dbReference>
<keyword evidence="1" id="KW-0472">Membrane</keyword>
<feature type="chain" id="PRO_5004591974" description="Nose resistant-to-fluoxetine protein N-terminal domain-containing protein" evidence="2">
    <location>
        <begin position="17"/>
        <end position="707"/>
    </location>
</feature>
<dbReference type="InterPro" id="IPR052728">
    <property type="entry name" value="O2_lipid_transport_reg"/>
</dbReference>
<feature type="transmembrane region" description="Helical" evidence="1">
    <location>
        <begin position="299"/>
        <end position="317"/>
    </location>
</feature>
<accession>T1KYS4</accession>
<gene>
    <name evidence="4" type="primary">107368582</name>
</gene>
<keyword evidence="2" id="KW-0732">Signal</keyword>
<dbReference type="HOGENOM" id="CLU_007874_3_0_1"/>
<feature type="transmembrane region" description="Helical" evidence="1">
    <location>
        <begin position="468"/>
        <end position="490"/>
    </location>
</feature>
<feature type="signal peptide" evidence="2">
    <location>
        <begin position="1"/>
        <end position="16"/>
    </location>
</feature>
<feature type="transmembrane region" description="Helical" evidence="1">
    <location>
        <begin position="337"/>
        <end position="357"/>
    </location>
</feature>
<dbReference type="PANTHER" id="PTHR11161:SF0">
    <property type="entry name" value="O-ACYLTRANSFERASE LIKE PROTEIN"/>
    <property type="match status" value="1"/>
</dbReference>
<feature type="transmembrane region" description="Helical" evidence="1">
    <location>
        <begin position="377"/>
        <end position="397"/>
    </location>
</feature>
<evidence type="ECO:0000256" key="1">
    <source>
        <dbReference type="SAM" id="Phobius"/>
    </source>
</evidence>
<dbReference type="EMBL" id="CAEY01000716">
    <property type="status" value="NOT_ANNOTATED_CDS"/>
    <property type="molecule type" value="Genomic_DNA"/>
</dbReference>
<dbReference type="AlphaFoldDB" id="T1KYS4"/>
<dbReference type="OrthoDB" id="6411378at2759"/>
<name>T1KYS4_TETUR</name>
<evidence type="ECO:0000256" key="2">
    <source>
        <dbReference type="SAM" id="SignalP"/>
    </source>
</evidence>
<dbReference type="Proteomes" id="UP000015104">
    <property type="component" value="Unassembled WGS sequence"/>
</dbReference>
<feature type="transmembrane region" description="Helical" evidence="1">
    <location>
        <begin position="651"/>
        <end position="669"/>
    </location>
</feature>
<dbReference type="Pfam" id="PF20146">
    <property type="entry name" value="NRF"/>
    <property type="match status" value="1"/>
</dbReference>
<feature type="domain" description="Nose resistant-to-fluoxetine protein N-terminal" evidence="3">
    <location>
        <begin position="63"/>
        <end position="217"/>
    </location>
</feature>
<evidence type="ECO:0000259" key="3">
    <source>
        <dbReference type="SMART" id="SM00703"/>
    </source>
</evidence>
<keyword evidence="5" id="KW-1185">Reference proteome</keyword>
<keyword evidence="1" id="KW-1133">Transmembrane helix</keyword>
<evidence type="ECO:0000313" key="4">
    <source>
        <dbReference type="EnsemblMetazoa" id="tetur27g01710.1"/>
    </source>
</evidence>
<dbReference type="eggNOG" id="KOG3700">
    <property type="taxonomic scope" value="Eukaryota"/>
</dbReference>
<dbReference type="InterPro" id="IPR006621">
    <property type="entry name" value="Nose-resist-to-fluoxetine_N"/>
</dbReference>
<sequence>MFRGLVVLLIISSVDNLQILNDPGLVQQWISSADALDKLLWPQKDIVCQLVENITSNWDLPVSQQCLSDLHKIHNGLNQRKVWAYKFLESSAGNKPGFLRGYISDLGNYHECLSISHDFGSKYGLLSGQYCLLRVHLPLPFKPVQTNYDSINLNLNGTILEDSYYSMFAKQLKFFYNNTFNFGFCIPTSCSQNDFQTVTNRVFQGTRITPKVSSCEKNDITDGPRSIKYQETAMTILTMLTLLILGSTLVTHIYPDNVSPVLASFSIIENTKKLIPRDDDNDRPHDLAFIHCVRVSLRVFGLLGHIYLTLGVVPHTFPIFSYSLPQQWLVRETWKQMFIFIDIFFVMSGFLTVYTWYPKIKQLNGEISFYRYVTARFFRSTPLFLGILVLLFAFSGIGSGPIFSEFSDMIKGNCMKYWWTNLLYVSNWVKPSKMCYPNWWSISIDFQLYCLSYLPLIWLVVNPRQGIISLVGLIGIGPLLTSLVAFIKRVPLLVCCTLDYDQETQFFEHFSTYTHIAPYFLGMLTGYLVVTNKEIENKLLIALGYVFSTIFWIGTFVLSYYFVDSHLDRFVEVAYIGLQKLVFSSFYAWLFYAFSFKYGGIIQEYMAHKIFVPFSRLSYSIAMSEMLFIWYDITNSHQYFPADHYNEVIRVSYIFLMCTILGFIVYLLFEAPALNLIKIFIKPQTIDQIKPQTNGSEVQIHKPEKID</sequence>
<evidence type="ECO:0000313" key="5">
    <source>
        <dbReference type="Proteomes" id="UP000015104"/>
    </source>
</evidence>